<dbReference type="Proteomes" id="UP001162156">
    <property type="component" value="Unassembled WGS sequence"/>
</dbReference>
<proteinExistence type="predicted"/>
<organism evidence="1 2">
    <name type="scientific">Rhamnusium bicolor</name>
    <dbReference type="NCBI Taxonomy" id="1586634"/>
    <lineage>
        <taxon>Eukaryota</taxon>
        <taxon>Metazoa</taxon>
        <taxon>Ecdysozoa</taxon>
        <taxon>Arthropoda</taxon>
        <taxon>Hexapoda</taxon>
        <taxon>Insecta</taxon>
        <taxon>Pterygota</taxon>
        <taxon>Neoptera</taxon>
        <taxon>Endopterygota</taxon>
        <taxon>Coleoptera</taxon>
        <taxon>Polyphaga</taxon>
        <taxon>Cucujiformia</taxon>
        <taxon>Chrysomeloidea</taxon>
        <taxon>Cerambycidae</taxon>
        <taxon>Lepturinae</taxon>
        <taxon>Rhagiini</taxon>
        <taxon>Rhamnusium</taxon>
    </lineage>
</organism>
<evidence type="ECO:0000313" key="2">
    <source>
        <dbReference type="Proteomes" id="UP001162156"/>
    </source>
</evidence>
<protein>
    <recommendedName>
        <fullName evidence="3">Nuclease HARBI1</fullName>
    </recommendedName>
</protein>
<keyword evidence="2" id="KW-1185">Reference proteome</keyword>
<name>A0AAV8ZEU8_9CUCU</name>
<reference evidence="1" key="1">
    <citation type="journal article" date="2023" name="Insect Mol. Biol.">
        <title>Genome sequencing provides insights into the evolution of gene families encoding plant cell wall-degrading enzymes in longhorned beetles.</title>
        <authorList>
            <person name="Shin N.R."/>
            <person name="Okamura Y."/>
            <person name="Kirsch R."/>
            <person name="Pauchet Y."/>
        </authorList>
    </citation>
    <scope>NUCLEOTIDE SEQUENCE</scope>
    <source>
        <strain evidence="1">RBIC_L_NR</strain>
    </source>
</reference>
<accession>A0AAV8ZEU8</accession>
<comment type="caution">
    <text evidence="1">The sequence shown here is derived from an EMBL/GenBank/DDBJ whole genome shotgun (WGS) entry which is preliminary data.</text>
</comment>
<evidence type="ECO:0000313" key="1">
    <source>
        <dbReference type="EMBL" id="KAJ8963039.1"/>
    </source>
</evidence>
<dbReference type="AlphaFoldDB" id="A0AAV8ZEU8"/>
<gene>
    <name evidence="1" type="ORF">NQ314_005594</name>
</gene>
<evidence type="ECO:0008006" key="3">
    <source>
        <dbReference type="Google" id="ProtNLM"/>
    </source>
</evidence>
<sequence length="100" mass="11265">MGIMPIAINMERVDAVVLACCALHNFLRERSKTNYITESCVDYEDTINGIVRPGKWRETGNLLGLGRTNSNKNASSSAKQIRNAYKNYYNTIDIINTYVS</sequence>
<dbReference type="EMBL" id="JANEYF010001557">
    <property type="protein sequence ID" value="KAJ8963039.1"/>
    <property type="molecule type" value="Genomic_DNA"/>
</dbReference>